<dbReference type="AlphaFoldDB" id="A0A934I188"/>
<organism evidence="1 2">
    <name type="scientific">Sanguibacter suaedae</name>
    <dbReference type="NCBI Taxonomy" id="2795737"/>
    <lineage>
        <taxon>Bacteria</taxon>
        <taxon>Bacillati</taxon>
        <taxon>Actinomycetota</taxon>
        <taxon>Actinomycetes</taxon>
        <taxon>Micrococcales</taxon>
        <taxon>Sanguibacteraceae</taxon>
        <taxon>Sanguibacter</taxon>
    </lineage>
</organism>
<sequence length="167" mass="17362">MGAETSGGPATAAQRIEVAGVCDAVVRWARTVPSVVAVGLAGSWARDAARADSDVDVVVLTDDVPAFVEGDGWVVPALGEAAPIVRTQQWGVLTERRVRLASGLEVELGFISRVWAVEPVDAGTLRVVTDGFRVLHDPHGVLARLVAVILDESESESESESAPPGGG</sequence>
<dbReference type="Proteomes" id="UP000602087">
    <property type="component" value="Unassembled WGS sequence"/>
</dbReference>
<accession>A0A934I188</accession>
<dbReference type="SUPFAM" id="SSF81301">
    <property type="entry name" value="Nucleotidyltransferase"/>
    <property type="match status" value="1"/>
</dbReference>
<protein>
    <submittedName>
        <fullName evidence="1">Aminoglycoside 6-adenylyltransferase</fullName>
    </submittedName>
</protein>
<name>A0A934I188_9MICO</name>
<evidence type="ECO:0000313" key="2">
    <source>
        <dbReference type="Proteomes" id="UP000602087"/>
    </source>
</evidence>
<evidence type="ECO:0000313" key="1">
    <source>
        <dbReference type="EMBL" id="MBI9113719.1"/>
    </source>
</evidence>
<dbReference type="Gene3D" id="3.30.460.10">
    <property type="entry name" value="Beta Polymerase, domain 2"/>
    <property type="match status" value="1"/>
</dbReference>
<reference evidence="1" key="1">
    <citation type="submission" date="2020-12" db="EMBL/GenBank/DDBJ databases">
        <title>Sanguibacter suaedae sp. nov., isolated from Suaeda aralocaspica.</title>
        <authorList>
            <person name="Ma Q."/>
        </authorList>
    </citation>
    <scope>NUCLEOTIDE SEQUENCE</scope>
    <source>
        <strain evidence="1">YZGR15</strain>
    </source>
</reference>
<dbReference type="EMBL" id="JAEINH010000001">
    <property type="protein sequence ID" value="MBI9113719.1"/>
    <property type="molecule type" value="Genomic_DNA"/>
</dbReference>
<dbReference type="InterPro" id="IPR043519">
    <property type="entry name" value="NT_sf"/>
</dbReference>
<dbReference type="RefSeq" id="WP_198732271.1">
    <property type="nucleotide sequence ID" value="NZ_JAEINH010000001.1"/>
</dbReference>
<dbReference type="Pfam" id="PF04439">
    <property type="entry name" value="Adenyl_transf"/>
    <property type="match status" value="1"/>
</dbReference>
<keyword evidence="2" id="KW-1185">Reference proteome</keyword>
<proteinExistence type="predicted"/>
<comment type="caution">
    <text evidence="1">The sequence shown here is derived from an EMBL/GenBank/DDBJ whole genome shotgun (WGS) entry which is preliminary data.</text>
</comment>
<dbReference type="InterPro" id="IPR007530">
    <property type="entry name" value="Aminoglycoside_adenylylTfrase"/>
</dbReference>
<gene>
    <name evidence="1" type="ORF">JAV76_01670</name>
</gene>